<sequence length="129" mass="14593">MDDPLWKELTAFTREEVGGTRLFGKEPTLTPSTRILDDLRIDGVDAIEFVDKLFEKFAVEGDFPYARYIGPESPANILCAIPALICGLFNRNRPPHPDEHPLTLGMLYEAMRAGRWDTKEVEANQRKAS</sequence>
<accession>A0A7I8BL93</accession>
<dbReference type="KEGG" id="plad:PPGU16_26030"/>
<evidence type="ECO:0000313" key="1">
    <source>
        <dbReference type="EMBL" id="BCF89536.1"/>
    </source>
</evidence>
<name>A0A7I8BL93_9BURK</name>
<keyword evidence="2" id="KW-1185">Reference proteome</keyword>
<dbReference type="AlphaFoldDB" id="A0A7I8BL93"/>
<reference evidence="1 2" key="1">
    <citation type="journal article" date="2020" name="Genes (Basel)">
        <title>Genomic Comparison of Insect Gut Symbionts from Divergent Burkholderia Subclades.</title>
        <authorList>
            <person name="Takeshita K."/>
            <person name="Kikuchi Y."/>
        </authorList>
    </citation>
    <scope>NUCLEOTIDE SEQUENCE [LARGE SCALE GENOMIC DNA]</scope>
    <source>
        <strain evidence="1 2">PGU16</strain>
    </source>
</reference>
<dbReference type="RefSeq" id="WP_243460544.1">
    <property type="nucleotide sequence ID" value="NZ_AP023174.1"/>
</dbReference>
<evidence type="ECO:0008006" key="3">
    <source>
        <dbReference type="Google" id="ProtNLM"/>
    </source>
</evidence>
<evidence type="ECO:0000313" key="2">
    <source>
        <dbReference type="Proteomes" id="UP000510888"/>
    </source>
</evidence>
<organism evidence="1 2">
    <name type="scientific">Paraburkholderia largidicola</name>
    <dbReference type="NCBI Taxonomy" id="3014751"/>
    <lineage>
        <taxon>Bacteria</taxon>
        <taxon>Pseudomonadati</taxon>
        <taxon>Pseudomonadota</taxon>
        <taxon>Betaproteobacteria</taxon>
        <taxon>Burkholderiales</taxon>
        <taxon>Burkholderiaceae</taxon>
        <taxon>Paraburkholderia</taxon>
    </lineage>
</organism>
<dbReference type="Pfam" id="PF07377">
    <property type="entry name" value="DUF1493"/>
    <property type="match status" value="1"/>
</dbReference>
<dbReference type="InterPro" id="IPR010862">
    <property type="entry name" value="DUF1493"/>
</dbReference>
<protein>
    <recommendedName>
        <fullName evidence="3">Acyl carrier protein</fullName>
    </recommendedName>
</protein>
<dbReference type="Proteomes" id="UP000510888">
    <property type="component" value="Chromosome 1"/>
</dbReference>
<dbReference type="EMBL" id="AP023174">
    <property type="protein sequence ID" value="BCF89536.1"/>
    <property type="molecule type" value="Genomic_DNA"/>
</dbReference>
<gene>
    <name evidence="1" type="ORF">PPGU16_26030</name>
</gene>
<proteinExistence type="predicted"/>